<keyword evidence="3" id="KW-1185">Reference proteome</keyword>
<protein>
    <recommendedName>
        <fullName evidence="1">RNase H type-1 domain-containing protein</fullName>
    </recommendedName>
</protein>
<dbReference type="Proteomes" id="UP000593572">
    <property type="component" value="Unassembled WGS sequence"/>
</dbReference>
<accession>A0A7J8NHN0</accession>
<reference evidence="2 3" key="1">
    <citation type="journal article" date="2019" name="Genome Biol. Evol.">
        <title>Insights into the evolution of the New World diploid cottons (Gossypium, subgenus Houzingenia) based on genome sequencing.</title>
        <authorList>
            <person name="Grover C.E."/>
            <person name="Arick M.A. 2nd"/>
            <person name="Thrash A."/>
            <person name="Conover J.L."/>
            <person name="Sanders W.S."/>
            <person name="Peterson D.G."/>
            <person name="Frelichowski J.E."/>
            <person name="Scheffler J.A."/>
            <person name="Scheffler B.E."/>
            <person name="Wendel J.F."/>
        </authorList>
    </citation>
    <scope>NUCLEOTIDE SEQUENCE [LARGE SCALE GENOMIC DNA]</scope>
    <source>
        <strain evidence="2">157</strain>
        <tissue evidence="2">Leaf</tissue>
    </source>
</reference>
<evidence type="ECO:0000313" key="2">
    <source>
        <dbReference type="EMBL" id="MBA0576508.1"/>
    </source>
</evidence>
<feature type="non-terminal residue" evidence="2">
    <location>
        <position position="263"/>
    </location>
</feature>
<dbReference type="GO" id="GO:0004523">
    <property type="term" value="F:RNA-DNA hybrid ribonuclease activity"/>
    <property type="evidence" value="ECO:0007669"/>
    <property type="project" value="InterPro"/>
</dbReference>
<evidence type="ECO:0000313" key="3">
    <source>
        <dbReference type="Proteomes" id="UP000593572"/>
    </source>
</evidence>
<dbReference type="Pfam" id="PF13456">
    <property type="entry name" value="RVT_3"/>
    <property type="match status" value="1"/>
</dbReference>
<dbReference type="EMBL" id="JABEZX010349887">
    <property type="protein sequence ID" value="MBA0576508.1"/>
    <property type="molecule type" value="Genomic_DNA"/>
</dbReference>
<dbReference type="AlphaFoldDB" id="A0A7J8NHN0"/>
<feature type="domain" description="RNase H type-1" evidence="1">
    <location>
        <begin position="155"/>
        <end position="234"/>
    </location>
</feature>
<dbReference type="GO" id="GO:0003676">
    <property type="term" value="F:nucleic acid binding"/>
    <property type="evidence" value="ECO:0007669"/>
    <property type="project" value="InterPro"/>
</dbReference>
<gene>
    <name evidence="2" type="ORF">Golob_023870</name>
</gene>
<organism evidence="2 3">
    <name type="scientific">Gossypium lobatum</name>
    <dbReference type="NCBI Taxonomy" id="34289"/>
    <lineage>
        <taxon>Eukaryota</taxon>
        <taxon>Viridiplantae</taxon>
        <taxon>Streptophyta</taxon>
        <taxon>Embryophyta</taxon>
        <taxon>Tracheophyta</taxon>
        <taxon>Spermatophyta</taxon>
        <taxon>Magnoliopsida</taxon>
        <taxon>eudicotyledons</taxon>
        <taxon>Gunneridae</taxon>
        <taxon>Pentapetalae</taxon>
        <taxon>rosids</taxon>
        <taxon>malvids</taxon>
        <taxon>Malvales</taxon>
        <taxon>Malvaceae</taxon>
        <taxon>Malvoideae</taxon>
        <taxon>Gossypium</taxon>
    </lineage>
</organism>
<name>A0A7J8NHN0_9ROSI</name>
<comment type="caution">
    <text evidence="2">The sequence shown here is derived from an EMBL/GenBank/DDBJ whole genome shotgun (WGS) entry which is preliminary data.</text>
</comment>
<evidence type="ECO:0000259" key="1">
    <source>
        <dbReference type="Pfam" id="PF13456"/>
    </source>
</evidence>
<dbReference type="InterPro" id="IPR002156">
    <property type="entry name" value="RNaseH_domain"/>
</dbReference>
<sequence>TSIKAYPCYKVLSSKFFPSGDIFHPKVVDKPLYTWSSIATATKALENDFKKCPRCGANEETLIHTPNDCLTAYAILTLKGFDNRLLVGDYSCYIDWLEDLLRVLDLKKKAKTLYHDFRIYNLANKPVIPIAPTCKKWIKPPNCYIKINFNAFVSYAGLKTFEESLNVACTFNISKTVFEFDYVSLVNMVNNRDKDITILGRQINKACKQLDKLDSAKVVWANRSCNQVADFICDFAIKNRCNWNFNMDYLMDIHDLVKIDVIN</sequence>
<proteinExistence type="predicted"/>